<comment type="caution">
    <text evidence="3">The sequence shown here is derived from an EMBL/GenBank/DDBJ whole genome shotgun (WGS) entry which is preliminary data.</text>
</comment>
<dbReference type="InterPro" id="IPR027417">
    <property type="entry name" value="P-loop_NTPase"/>
</dbReference>
<dbReference type="InterPro" id="IPR041664">
    <property type="entry name" value="AAA_16"/>
</dbReference>
<organism evidence="3 4">
    <name type="scientific">Pseudonocardia ailaonensis</name>
    <dbReference type="NCBI Taxonomy" id="367279"/>
    <lineage>
        <taxon>Bacteria</taxon>
        <taxon>Bacillati</taxon>
        <taxon>Actinomycetota</taxon>
        <taxon>Actinomycetes</taxon>
        <taxon>Pseudonocardiales</taxon>
        <taxon>Pseudonocardiaceae</taxon>
        <taxon>Pseudonocardia</taxon>
    </lineage>
</organism>
<evidence type="ECO:0000256" key="1">
    <source>
        <dbReference type="SAM" id="MobiDB-lite"/>
    </source>
</evidence>
<dbReference type="InterPro" id="IPR036388">
    <property type="entry name" value="WH-like_DNA-bd_sf"/>
</dbReference>
<feature type="compositionally biased region" description="Low complexity" evidence="1">
    <location>
        <begin position="1"/>
        <end position="18"/>
    </location>
</feature>
<dbReference type="InterPro" id="IPR016032">
    <property type="entry name" value="Sig_transdc_resp-reg_C-effctor"/>
</dbReference>
<dbReference type="CDD" id="cd06170">
    <property type="entry name" value="LuxR_C_like"/>
    <property type="match status" value="1"/>
</dbReference>
<dbReference type="Gene3D" id="3.40.50.300">
    <property type="entry name" value="P-loop containing nucleotide triphosphate hydrolases"/>
    <property type="match status" value="1"/>
</dbReference>
<dbReference type="Pfam" id="PF00196">
    <property type="entry name" value="GerE"/>
    <property type="match status" value="1"/>
</dbReference>
<dbReference type="Pfam" id="PF25873">
    <property type="entry name" value="WHD_MalT"/>
    <property type="match status" value="1"/>
</dbReference>
<dbReference type="EMBL" id="BAAAQK010000012">
    <property type="protein sequence ID" value="GAA1854126.1"/>
    <property type="molecule type" value="Genomic_DNA"/>
</dbReference>
<name>A0ABN2N6S1_9PSEU</name>
<dbReference type="PROSITE" id="PS50043">
    <property type="entry name" value="HTH_LUXR_2"/>
    <property type="match status" value="1"/>
</dbReference>
<evidence type="ECO:0000313" key="3">
    <source>
        <dbReference type="EMBL" id="GAA1854126.1"/>
    </source>
</evidence>
<dbReference type="Proteomes" id="UP001500449">
    <property type="component" value="Unassembled WGS sequence"/>
</dbReference>
<sequence>MERGAPASGTGRSGGAAAKQLAPHTVVAAKLARPRPSPVHLHRPRLTAALEAATTPVILVSAPAGYGKTSVVAEFAAAHPDETGWLSLDQRDDEPRLWAGVLAALCTTAVVPPDSPLRTLRVPESPTADAEFLGRVDTALAALPGRVTLVLDDVHELDTAARVVVDHLIRRLPDTVGVVLLTRRDPSLSLPRLRLSGRLREVRSDDLAMTAAEVSELLATLGPDLRPDQVAVLVEQTGGWPAGVRLAAQSLAVAADADAYLSDLAGNDRAIADYLVSEILSRLPERTVHLLHAVSICDQLPSPLAVALTEIEDAAEILDALERGSGLVTAYGPGRAQYRVHPLLRSHMQASLRRTRPHAVSGIHRRAADWFLAHDRPVDAVRHLRAAEDVPGVLALLREHGADLVEGGYGAAVLDALAVAPAGLLDADPQVLAVAAYAHLGRGELAAARHCVDRADRAEADGRGSPEGAPALALARARLALAHDRMFHPPGTEALPLGPLGADPLLQAQEAIAASHAEEAEVLARSVLDEPGTDEFARARATALLAAATGLRGRFEEMADLAEHASDLGSGTGRWDDTEGGTLAVVLTGYADLMRCRPEETLAGLARADEYAARLGPALVLTPFLEALRAAARFDLGEREAGAELMHRARTTTAVDRARDEQIALVAMLAHGMAVRLGHREGAGSVVSWASTRLAGSAELAVMRATGPALISRFDAARRLLAPVLDGTAPAGLPWTPVEAWLLECAIALGAARQGRAERALASALRAAREIGVLRPLTTATAAVTALMRSRRGVPGELDALAAEALAVRGRDGLPDLPTLTEREHAVLVHLPSLRPLSEIATELGVSANTVKTHVKALYAKLGAVSRREAVESAARLGLLRSPREG</sequence>
<accession>A0ABN2N6S1</accession>
<dbReference type="Gene3D" id="1.10.10.10">
    <property type="entry name" value="Winged helix-like DNA-binding domain superfamily/Winged helix DNA-binding domain"/>
    <property type="match status" value="1"/>
</dbReference>
<keyword evidence="4" id="KW-1185">Reference proteome</keyword>
<proteinExistence type="predicted"/>
<evidence type="ECO:0000313" key="4">
    <source>
        <dbReference type="Proteomes" id="UP001500449"/>
    </source>
</evidence>
<dbReference type="SMART" id="SM00421">
    <property type="entry name" value="HTH_LUXR"/>
    <property type="match status" value="1"/>
</dbReference>
<gene>
    <name evidence="3" type="ORF">GCM10009836_37710</name>
</gene>
<dbReference type="Pfam" id="PF13191">
    <property type="entry name" value="AAA_16"/>
    <property type="match status" value="1"/>
</dbReference>
<dbReference type="SUPFAM" id="SSF46894">
    <property type="entry name" value="C-terminal effector domain of the bipartite response regulators"/>
    <property type="match status" value="1"/>
</dbReference>
<protein>
    <submittedName>
        <fullName evidence="3">LuxR C-terminal-related transcriptional regulator</fullName>
    </submittedName>
</protein>
<reference evidence="3 4" key="1">
    <citation type="journal article" date="2019" name="Int. J. Syst. Evol. Microbiol.">
        <title>The Global Catalogue of Microorganisms (GCM) 10K type strain sequencing project: providing services to taxonomists for standard genome sequencing and annotation.</title>
        <authorList>
            <consortium name="The Broad Institute Genomics Platform"/>
            <consortium name="The Broad Institute Genome Sequencing Center for Infectious Disease"/>
            <person name="Wu L."/>
            <person name="Ma J."/>
        </authorList>
    </citation>
    <scope>NUCLEOTIDE SEQUENCE [LARGE SCALE GENOMIC DNA]</scope>
    <source>
        <strain evidence="3 4">JCM 16009</strain>
    </source>
</reference>
<dbReference type="SUPFAM" id="SSF52540">
    <property type="entry name" value="P-loop containing nucleoside triphosphate hydrolases"/>
    <property type="match status" value="1"/>
</dbReference>
<dbReference type="InterPro" id="IPR059106">
    <property type="entry name" value="WHD_MalT"/>
</dbReference>
<dbReference type="InterPro" id="IPR000792">
    <property type="entry name" value="Tscrpt_reg_LuxR_C"/>
</dbReference>
<feature type="domain" description="HTH luxR-type" evidence="2">
    <location>
        <begin position="813"/>
        <end position="878"/>
    </location>
</feature>
<evidence type="ECO:0000259" key="2">
    <source>
        <dbReference type="PROSITE" id="PS50043"/>
    </source>
</evidence>
<dbReference type="RefSeq" id="WP_344418428.1">
    <property type="nucleotide sequence ID" value="NZ_BAAAQK010000012.1"/>
</dbReference>
<feature type="region of interest" description="Disordered" evidence="1">
    <location>
        <begin position="1"/>
        <end position="20"/>
    </location>
</feature>